<evidence type="ECO:0000313" key="3">
    <source>
        <dbReference type="Proteomes" id="UP000245207"/>
    </source>
</evidence>
<dbReference type="EMBL" id="PKPP01003948">
    <property type="protein sequence ID" value="PWA66862.1"/>
    <property type="molecule type" value="Genomic_DNA"/>
</dbReference>
<sequence>MVTNGSKVLRVYEMAPKRPRRPINRSPMSGSFKTPKKGKKTVVGESPAFQQLINQQLEALMPEIVNHVSAQMGNGTHQEGAGTGGSVDKQLREIQRHTPKHYLSGILKQQISQLKVKN</sequence>
<accession>A0A2U1N025</accession>
<dbReference type="AlphaFoldDB" id="A0A2U1N025"/>
<evidence type="ECO:0000256" key="1">
    <source>
        <dbReference type="SAM" id="MobiDB-lite"/>
    </source>
</evidence>
<gene>
    <name evidence="2" type="ORF">CTI12_AA112910</name>
</gene>
<protein>
    <submittedName>
        <fullName evidence="2">Uncharacterized protein</fullName>
    </submittedName>
</protein>
<proteinExistence type="predicted"/>
<dbReference type="Proteomes" id="UP000245207">
    <property type="component" value="Unassembled WGS sequence"/>
</dbReference>
<keyword evidence="3" id="KW-1185">Reference proteome</keyword>
<reference evidence="2 3" key="1">
    <citation type="journal article" date="2018" name="Mol. Plant">
        <title>The genome of Artemisia annua provides insight into the evolution of Asteraceae family and artemisinin biosynthesis.</title>
        <authorList>
            <person name="Shen Q."/>
            <person name="Zhang L."/>
            <person name="Liao Z."/>
            <person name="Wang S."/>
            <person name="Yan T."/>
            <person name="Shi P."/>
            <person name="Liu M."/>
            <person name="Fu X."/>
            <person name="Pan Q."/>
            <person name="Wang Y."/>
            <person name="Lv Z."/>
            <person name="Lu X."/>
            <person name="Zhang F."/>
            <person name="Jiang W."/>
            <person name="Ma Y."/>
            <person name="Chen M."/>
            <person name="Hao X."/>
            <person name="Li L."/>
            <person name="Tang Y."/>
            <person name="Lv G."/>
            <person name="Zhou Y."/>
            <person name="Sun X."/>
            <person name="Brodelius P.E."/>
            <person name="Rose J.K.C."/>
            <person name="Tang K."/>
        </authorList>
    </citation>
    <scope>NUCLEOTIDE SEQUENCE [LARGE SCALE GENOMIC DNA]</scope>
    <source>
        <strain evidence="3">cv. Huhao1</strain>
        <tissue evidence="2">Leaf</tissue>
    </source>
</reference>
<evidence type="ECO:0000313" key="2">
    <source>
        <dbReference type="EMBL" id="PWA66862.1"/>
    </source>
</evidence>
<feature type="region of interest" description="Disordered" evidence="1">
    <location>
        <begin position="73"/>
        <end position="101"/>
    </location>
</feature>
<name>A0A2U1N025_ARTAN</name>
<comment type="caution">
    <text evidence="2">The sequence shown here is derived from an EMBL/GenBank/DDBJ whole genome shotgun (WGS) entry which is preliminary data.</text>
</comment>
<organism evidence="2 3">
    <name type="scientific">Artemisia annua</name>
    <name type="common">Sweet wormwood</name>
    <dbReference type="NCBI Taxonomy" id="35608"/>
    <lineage>
        <taxon>Eukaryota</taxon>
        <taxon>Viridiplantae</taxon>
        <taxon>Streptophyta</taxon>
        <taxon>Embryophyta</taxon>
        <taxon>Tracheophyta</taxon>
        <taxon>Spermatophyta</taxon>
        <taxon>Magnoliopsida</taxon>
        <taxon>eudicotyledons</taxon>
        <taxon>Gunneridae</taxon>
        <taxon>Pentapetalae</taxon>
        <taxon>asterids</taxon>
        <taxon>campanulids</taxon>
        <taxon>Asterales</taxon>
        <taxon>Asteraceae</taxon>
        <taxon>Asteroideae</taxon>
        <taxon>Anthemideae</taxon>
        <taxon>Artemisiinae</taxon>
        <taxon>Artemisia</taxon>
    </lineage>
</organism>
<feature type="region of interest" description="Disordered" evidence="1">
    <location>
        <begin position="1"/>
        <end position="42"/>
    </location>
</feature>